<dbReference type="Gene3D" id="1.20.58.340">
    <property type="entry name" value="Magnesium transport protein CorA, transmembrane region"/>
    <property type="match status" value="1"/>
</dbReference>
<keyword evidence="1" id="KW-0472">Membrane</keyword>
<organism evidence="2 3">
    <name type="scientific">Cercophora newfieldiana</name>
    <dbReference type="NCBI Taxonomy" id="92897"/>
    <lineage>
        <taxon>Eukaryota</taxon>
        <taxon>Fungi</taxon>
        <taxon>Dikarya</taxon>
        <taxon>Ascomycota</taxon>
        <taxon>Pezizomycotina</taxon>
        <taxon>Sordariomycetes</taxon>
        <taxon>Sordariomycetidae</taxon>
        <taxon>Sordariales</taxon>
        <taxon>Lasiosphaeriaceae</taxon>
        <taxon>Cercophora</taxon>
    </lineage>
</organism>
<evidence type="ECO:0000313" key="2">
    <source>
        <dbReference type="EMBL" id="KAK0639499.1"/>
    </source>
</evidence>
<keyword evidence="1" id="KW-1133">Transmembrane helix</keyword>
<keyword evidence="3" id="KW-1185">Reference proteome</keyword>
<comment type="caution">
    <text evidence="2">The sequence shown here is derived from an EMBL/GenBank/DDBJ whole genome shotgun (WGS) entry which is preliminary data.</text>
</comment>
<gene>
    <name evidence="2" type="ORF">B0T16DRAFT_336990</name>
</gene>
<keyword evidence="1" id="KW-0812">Transmembrane</keyword>
<dbReference type="AlphaFoldDB" id="A0AA40CJK7"/>
<feature type="transmembrane region" description="Helical" evidence="1">
    <location>
        <begin position="382"/>
        <end position="406"/>
    </location>
</feature>
<accession>A0AA40CJK7</accession>
<feature type="transmembrane region" description="Helical" evidence="1">
    <location>
        <begin position="334"/>
        <end position="355"/>
    </location>
</feature>
<sequence>MTKANDSGSRVSYFFFCSLGPGPGSREVGGSGIFPTLDCYGGGSLPMSHAVFVRMLAVLGLPDATPIILQSDSTHFQRSEMGRTDEELQGIGVAMRLVSRGVLESDMTASIAYQPATGTVNAFLHGCTSEQQAEVGRQLKALSPLARHPLLLPVILAEMRLDAINKWREYMWRFLLYVETRSGQTGAPALDALERPVLKYSGEEDWGELAVDALTVMQIAATMEDHANGLRLVLVEMQNMLNGLEQEVPPNQSLSMLQSGRLLSGKIRSLSHAVDVTLSQLQYLIKRGEAQQSAVRVVYNYTAQQDTRTQRLMALQSGQIAEASKRDSSVMKGIAILTMVFLPATFMASISLTHWRFYTFFAMPILDFGADSRLPDVKGAFWLYWAVTLPMTFFILGGYAMFLRLFPT</sequence>
<protein>
    <submittedName>
        <fullName evidence="2">Uncharacterized protein</fullName>
    </submittedName>
</protein>
<reference evidence="2" key="1">
    <citation type="submission" date="2023-06" db="EMBL/GenBank/DDBJ databases">
        <title>Genome-scale phylogeny and comparative genomics of the fungal order Sordariales.</title>
        <authorList>
            <consortium name="Lawrence Berkeley National Laboratory"/>
            <person name="Hensen N."/>
            <person name="Bonometti L."/>
            <person name="Westerberg I."/>
            <person name="Brannstrom I.O."/>
            <person name="Guillou S."/>
            <person name="Cros-Aarteil S."/>
            <person name="Calhoun S."/>
            <person name="Haridas S."/>
            <person name="Kuo A."/>
            <person name="Mondo S."/>
            <person name="Pangilinan J."/>
            <person name="Riley R."/>
            <person name="Labutti K."/>
            <person name="Andreopoulos B."/>
            <person name="Lipzen A."/>
            <person name="Chen C."/>
            <person name="Yanf M."/>
            <person name="Daum C."/>
            <person name="Ng V."/>
            <person name="Clum A."/>
            <person name="Steindorff A."/>
            <person name="Ohm R."/>
            <person name="Martin F."/>
            <person name="Silar P."/>
            <person name="Natvig D."/>
            <person name="Lalanne C."/>
            <person name="Gautier V."/>
            <person name="Ament-Velasquez S.L."/>
            <person name="Kruys A."/>
            <person name="Hutchinson M.I."/>
            <person name="Powell A.J."/>
            <person name="Barry K."/>
            <person name="Miller A.N."/>
            <person name="Grigoriev I.V."/>
            <person name="Debuchy R."/>
            <person name="Gladieux P."/>
            <person name="Thoren M.H."/>
            <person name="Johannesson H."/>
        </authorList>
    </citation>
    <scope>NUCLEOTIDE SEQUENCE</scope>
    <source>
        <strain evidence="2">SMH2532-1</strain>
    </source>
</reference>
<name>A0AA40CJK7_9PEZI</name>
<evidence type="ECO:0000313" key="3">
    <source>
        <dbReference type="Proteomes" id="UP001174936"/>
    </source>
</evidence>
<dbReference type="Proteomes" id="UP001174936">
    <property type="component" value="Unassembled WGS sequence"/>
</dbReference>
<proteinExistence type="predicted"/>
<evidence type="ECO:0000256" key="1">
    <source>
        <dbReference type="SAM" id="Phobius"/>
    </source>
</evidence>
<dbReference type="EMBL" id="JAULSV010000007">
    <property type="protein sequence ID" value="KAK0639499.1"/>
    <property type="molecule type" value="Genomic_DNA"/>
</dbReference>